<dbReference type="Proteomes" id="UP000248330">
    <property type="component" value="Unassembled WGS sequence"/>
</dbReference>
<keyword evidence="1" id="KW-0812">Transmembrane</keyword>
<dbReference type="OrthoDB" id="7067957at2"/>
<protein>
    <submittedName>
        <fullName evidence="2">Uncharacterized protein</fullName>
    </submittedName>
</protein>
<gene>
    <name evidence="2" type="ORF">C8D93_104178</name>
</gene>
<feature type="transmembrane region" description="Helical" evidence="1">
    <location>
        <begin position="77"/>
        <end position="96"/>
    </location>
</feature>
<keyword evidence="1" id="KW-0472">Membrane</keyword>
<proteinExistence type="predicted"/>
<organism evidence="2 3">
    <name type="scientific">Sinimarinibacterium flocculans</name>
    <dbReference type="NCBI Taxonomy" id="985250"/>
    <lineage>
        <taxon>Bacteria</taxon>
        <taxon>Pseudomonadati</taxon>
        <taxon>Pseudomonadota</taxon>
        <taxon>Gammaproteobacteria</taxon>
        <taxon>Nevskiales</taxon>
        <taxon>Nevskiaceae</taxon>
        <taxon>Sinimarinibacterium</taxon>
    </lineage>
</organism>
<evidence type="ECO:0000313" key="3">
    <source>
        <dbReference type="Proteomes" id="UP000248330"/>
    </source>
</evidence>
<sequence>MKGLQIFNAVVLALCVTFAVTLGVVALIYAVYLDVSPRMRAEWPTVAVVTGVFWVLSAITGLAFWAQRRTLAWRWPAQLLSAGALALGAFTLMNVLRD</sequence>
<dbReference type="RefSeq" id="WP_110264974.1">
    <property type="nucleotide sequence ID" value="NZ_CAKZQT010000022.1"/>
</dbReference>
<reference evidence="2 3" key="1">
    <citation type="submission" date="2018-04" db="EMBL/GenBank/DDBJ databases">
        <title>Genomic Encyclopedia of Type Strains, Phase IV (KMG-IV): sequencing the most valuable type-strain genomes for metagenomic binning, comparative biology and taxonomic classification.</title>
        <authorList>
            <person name="Goeker M."/>
        </authorList>
    </citation>
    <scope>NUCLEOTIDE SEQUENCE [LARGE SCALE GENOMIC DNA]</scope>
    <source>
        <strain evidence="2 3">DSM 104150</strain>
    </source>
</reference>
<evidence type="ECO:0000256" key="1">
    <source>
        <dbReference type="SAM" id="Phobius"/>
    </source>
</evidence>
<accession>A0A318EE22</accession>
<comment type="caution">
    <text evidence="2">The sequence shown here is derived from an EMBL/GenBank/DDBJ whole genome shotgun (WGS) entry which is preliminary data.</text>
</comment>
<feature type="transmembrane region" description="Helical" evidence="1">
    <location>
        <begin position="6"/>
        <end position="33"/>
    </location>
</feature>
<keyword evidence="1" id="KW-1133">Transmembrane helix</keyword>
<feature type="transmembrane region" description="Helical" evidence="1">
    <location>
        <begin position="45"/>
        <end position="65"/>
    </location>
</feature>
<keyword evidence="3" id="KW-1185">Reference proteome</keyword>
<name>A0A318EE22_9GAMM</name>
<dbReference type="AlphaFoldDB" id="A0A318EE22"/>
<dbReference type="EMBL" id="QICN01000004">
    <property type="protein sequence ID" value="PXV68480.1"/>
    <property type="molecule type" value="Genomic_DNA"/>
</dbReference>
<evidence type="ECO:0000313" key="2">
    <source>
        <dbReference type="EMBL" id="PXV68480.1"/>
    </source>
</evidence>